<evidence type="ECO:0000313" key="3">
    <source>
        <dbReference type="Proteomes" id="UP000198217"/>
    </source>
</evidence>
<dbReference type="Pfam" id="PF03960">
    <property type="entry name" value="ArsC"/>
    <property type="match status" value="1"/>
</dbReference>
<dbReference type="SUPFAM" id="SSF52833">
    <property type="entry name" value="Thioredoxin-like"/>
    <property type="match status" value="1"/>
</dbReference>
<keyword evidence="3" id="KW-1185">Reference proteome</keyword>
<protein>
    <submittedName>
        <fullName evidence="2">Arsenate reductase</fullName>
    </submittedName>
</protein>
<dbReference type="Gene3D" id="3.40.30.10">
    <property type="entry name" value="Glutaredoxin"/>
    <property type="match status" value="1"/>
</dbReference>
<gene>
    <name evidence="2" type="ORF">GA0070609_1285</name>
</gene>
<reference evidence="2 3" key="1">
    <citation type="submission" date="2016-06" db="EMBL/GenBank/DDBJ databases">
        <authorList>
            <person name="Kjaerup R.B."/>
            <person name="Dalgaard T.S."/>
            <person name="Juul-Madsen H.R."/>
        </authorList>
    </citation>
    <scope>NUCLEOTIDE SEQUENCE [LARGE SCALE GENOMIC DNA]</scope>
    <source>
        <strain evidence="2 3">DSM 43904</strain>
    </source>
</reference>
<dbReference type="Proteomes" id="UP000198217">
    <property type="component" value="Chromosome I"/>
</dbReference>
<evidence type="ECO:0000313" key="2">
    <source>
        <dbReference type="EMBL" id="SCG43219.1"/>
    </source>
</evidence>
<dbReference type="EMBL" id="LT607750">
    <property type="protein sequence ID" value="SCG43219.1"/>
    <property type="molecule type" value="Genomic_DNA"/>
</dbReference>
<name>A0A1C5HB22_9ACTN</name>
<evidence type="ECO:0000256" key="1">
    <source>
        <dbReference type="PROSITE-ProRule" id="PRU01282"/>
    </source>
</evidence>
<dbReference type="AlphaFoldDB" id="A0A1C5HB22"/>
<dbReference type="InterPro" id="IPR006660">
    <property type="entry name" value="Arsenate_reductase-like"/>
</dbReference>
<accession>A0A1C5HB22</accession>
<comment type="similarity">
    <text evidence="1">Belongs to the ArsC family.</text>
</comment>
<dbReference type="PROSITE" id="PS51353">
    <property type="entry name" value="ARSC"/>
    <property type="match status" value="1"/>
</dbReference>
<dbReference type="InterPro" id="IPR036249">
    <property type="entry name" value="Thioredoxin-like_sf"/>
</dbReference>
<organism evidence="2 3">
    <name type="scientific">Micromonospora echinaurantiaca</name>
    <dbReference type="NCBI Taxonomy" id="47857"/>
    <lineage>
        <taxon>Bacteria</taxon>
        <taxon>Bacillati</taxon>
        <taxon>Actinomycetota</taxon>
        <taxon>Actinomycetes</taxon>
        <taxon>Micromonosporales</taxon>
        <taxon>Micromonosporaceae</taxon>
        <taxon>Micromonospora</taxon>
    </lineage>
</organism>
<dbReference type="PANTHER" id="PTHR30041">
    <property type="entry name" value="ARSENATE REDUCTASE"/>
    <property type="match status" value="1"/>
</dbReference>
<dbReference type="PANTHER" id="PTHR30041:SF4">
    <property type="entry name" value="ARSENATE REDUCTASE"/>
    <property type="match status" value="1"/>
</dbReference>
<sequence length="130" mass="14200">MSGMEIWNNPACSKSACARSVLDEAGVGYQVRPYLDQPPTVEELVEVLRRLDARPWDICRLQEPAAVSRGMADWPRDTATEPRWIEAMVASPELIQRPILLLDDGSALVGRTPEALDEAVRRAGGATGTA</sequence>
<proteinExistence type="inferred from homology"/>